<comment type="caution">
    <text evidence="1">The sequence shown here is derived from an EMBL/GenBank/DDBJ whole genome shotgun (WGS) entry which is preliminary data.</text>
</comment>
<keyword evidence="2" id="KW-1185">Reference proteome</keyword>
<evidence type="ECO:0000313" key="1">
    <source>
        <dbReference type="EMBL" id="GFN87544.1"/>
    </source>
</evidence>
<proteinExistence type="predicted"/>
<evidence type="ECO:0000313" key="2">
    <source>
        <dbReference type="Proteomes" id="UP000735302"/>
    </source>
</evidence>
<sequence length="143" mass="15171">MESFLYTPESGTASITSCQVDNTSALKPNNSTCVVKVLYVLSKCNYDTSCKKKKQDGANTDNVGFDHLPSTSSNNEECTITTFCPVLNSSAPAARTLMSAYPLTRVAPAPKRPVSTSDMTVTNVISSPAGTKFNAGVNKMCEG</sequence>
<dbReference type="AlphaFoldDB" id="A0AAV3YWF6"/>
<gene>
    <name evidence="1" type="ORF">PoB_001405000</name>
</gene>
<name>A0AAV3YWF6_9GAST</name>
<dbReference type="Proteomes" id="UP000735302">
    <property type="component" value="Unassembled WGS sequence"/>
</dbReference>
<organism evidence="1 2">
    <name type="scientific">Plakobranchus ocellatus</name>
    <dbReference type="NCBI Taxonomy" id="259542"/>
    <lineage>
        <taxon>Eukaryota</taxon>
        <taxon>Metazoa</taxon>
        <taxon>Spiralia</taxon>
        <taxon>Lophotrochozoa</taxon>
        <taxon>Mollusca</taxon>
        <taxon>Gastropoda</taxon>
        <taxon>Heterobranchia</taxon>
        <taxon>Euthyneura</taxon>
        <taxon>Panpulmonata</taxon>
        <taxon>Sacoglossa</taxon>
        <taxon>Placobranchoidea</taxon>
        <taxon>Plakobranchidae</taxon>
        <taxon>Plakobranchus</taxon>
    </lineage>
</organism>
<protein>
    <submittedName>
        <fullName evidence="1">Uncharacterized protein</fullName>
    </submittedName>
</protein>
<dbReference type="EMBL" id="BLXT01001714">
    <property type="protein sequence ID" value="GFN87544.1"/>
    <property type="molecule type" value="Genomic_DNA"/>
</dbReference>
<accession>A0AAV3YWF6</accession>
<reference evidence="1 2" key="1">
    <citation type="journal article" date="2021" name="Elife">
        <title>Chloroplast acquisition without the gene transfer in kleptoplastic sea slugs, Plakobranchus ocellatus.</title>
        <authorList>
            <person name="Maeda T."/>
            <person name="Takahashi S."/>
            <person name="Yoshida T."/>
            <person name="Shimamura S."/>
            <person name="Takaki Y."/>
            <person name="Nagai Y."/>
            <person name="Toyoda A."/>
            <person name="Suzuki Y."/>
            <person name="Arimoto A."/>
            <person name="Ishii H."/>
            <person name="Satoh N."/>
            <person name="Nishiyama T."/>
            <person name="Hasebe M."/>
            <person name="Maruyama T."/>
            <person name="Minagawa J."/>
            <person name="Obokata J."/>
            <person name="Shigenobu S."/>
        </authorList>
    </citation>
    <scope>NUCLEOTIDE SEQUENCE [LARGE SCALE GENOMIC DNA]</scope>
</reference>